<accession>A0A972VVX9</accession>
<name>A0A972VVX9_9GAMM</name>
<dbReference type="EMBL" id="JABMOJ010000294">
    <property type="protein sequence ID" value="NQV65254.1"/>
    <property type="molecule type" value="Genomic_DNA"/>
</dbReference>
<evidence type="ECO:0000256" key="1">
    <source>
        <dbReference type="ARBA" id="ARBA00023002"/>
    </source>
</evidence>
<evidence type="ECO:0000259" key="3">
    <source>
        <dbReference type="Pfam" id="PF21074"/>
    </source>
</evidence>
<proteinExistence type="predicted"/>
<dbReference type="Pfam" id="PF21079">
    <property type="entry name" value="GDH_HM2"/>
    <property type="match status" value="1"/>
</dbReference>
<evidence type="ECO:0000259" key="2">
    <source>
        <dbReference type="Pfam" id="PF05088"/>
    </source>
</evidence>
<protein>
    <submittedName>
        <fullName evidence="7">NAD-glutamate dehydrogenase</fullName>
    </submittedName>
</protein>
<dbReference type="InterPro" id="IPR049058">
    <property type="entry name" value="NAD_Glu_DH_HM2"/>
</dbReference>
<dbReference type="InterPro" id="IPR049059">
    <property type="entry name" value="NAD_Glu_DH_HM1"/>
</dbReference>
<dbReference type="PANTHER" id="PTHR43403">
    <property type="entry name" value="NAD-SPECIFIC GLUTAMATE DEHYDROGENASE"/>
    <property type="match status" value="1"/>
</dbReference>
<evidence type="ECO:0000259" key="4">
    <source>
        <dbReference type="Pfam" id="PF21075"/>
    </source>
</evidence>
<organism evidence="7 8">
    <name type="scientific">SAR86 cluster bacterium</name>
    <dbReference type="NCBI Taxonomy" id="2030880"/>
    <lineage>
        <taxon>Bacteria</taxon>
        <taxon>Pseudomonadati</taxon>
        <taxon>Pseudomonadota</taxon>
        <taxon>Gammaproteobacteria</taxon>
        <taxon>SAR86 cluster</taxon>
    </lineage>
</organism>
<sequence>MVLGETITEKNPMSIHGIETKAAFYTALERRIQKQSKDKPLLRFARLYYSQAPLSELLDKDWEGVLAAVRSGWDFYRQFNGKRAIVRVFNPTLVKDGYESKQTVLEVVAPNMAFLLDSIRIELTQQGLVLTDVQQCLLSVVRTKDKSLMVEDKNPNETLIHLEIDKISETQRLERSIRQILKLVQRVIHDFAPMRQQLLLWGDEIGAGQNVSKIDTEHSEFLRWLYSNNFTFLGYEEFTLGKTGKGLSRLPNLALGLCRRNMTADNIVLRIPDAGTSQLLITKLPMKSQVHRPAYYDSVTIIRPADPAIKGAERRGCRFVGLFTSSVFNQNPRKIPLVKQKIDQVYANAELSAASQKGRELIRIIEVLPREELFLSTAEELGQTVMGSVALQERRMVRLLVRQSADFVSCLVYLPKDTYDTGLRRKVQELLAQRLHPLDAEFSTLFSESTLIRTHFVFRVDPSKAVKLDVPVLEESILKLTRSWQDELQDVLIAQYPEPQAATLLASYGGIFPPGYRDDFIPKTASEDIGYLQVLTADNPLEVNLYEVVDDGVTYTCFKLFHRGYSLPLSDVIPILENLGAKSIEEHPYEVLHDGGRTWIHDFVLAFVTTPRDGLASVKALFEEAFKEVWSGGKENDSFNRLVPAAGMDYRQVKVIRAYSRYFGQLQSSYSQPFIADCVTRYSAIARSLFELFNQRFNPALNRDKANSRAAKLQAGILKRIDEVENLGEDRVLRRLLEMVLATQRTNYYQRDRQRDGLSQCLALKLQPALISEMPKPCPAHEIFIYSARVEGVHLRGGKVARGGLRWSDRSEDYRTEVLGLVKAQQVKNSVIVPVGAKGGFLPKQIPNGASREAVTEEGIACYKIFIQGLLDLTDNLVQGEVVPPRDLVRHDDDDYYLVVAADKGTAAFSDIANEISIANHFWLGDAFASGGSVGYDHKAMAITAKGAWASVQQHFRDIGINPQDTDFTVVGIGDMSGDVFGNGMLMSKHICLVAAFNHLHIFVDPAPVASTSFAERQRLFDLPRSSWADYDSQLISRGGGVFNRSAKSIPISAEMQRRFDISENQLAPNQLLTRILKAQVDLLWNGGIGTYVKSRQESHLDVSDKANDGIRINGFDLRCRLIGEGGNLGMTQLARVEFNTHGGVCFTDFIDNAGGVNCSDVEVNIKILLNQLLESGKLNPKRRVKLLEQMTADVASIVLDNNYMQAQAIGLMSYQAPRRNFEYSRLMSVLEDQGRLDRQLEFLPSDDEMQERRVKGRYFTPPEIAILTSYVKSGLKEQLAASSIMDEPYLVRELYDAFPAVLVKKYPRELQQHRLRREIIATQVTNRMVNHMGMNFVERMGESTGVSSAVIAKAYVGARDIFNFEQRWDELSALDHVVNHQLQKSMMMDVNRLIRRATRWLIRNRRRSLELSQEVPVFTKALHLLFARWDQLLMGNALQEWQIGKDRLVSAGVGEELSSFVAAAHHLYSVMGIVEASNRTGVALEKVASVFFVVGEQLHLHWFSKQIHEYQALNQWQALARESLQDDLNWQQLAITLAVLAGAEVKEAAGPMVQRWLGEHQLMVDRWLVLQAEMRGAETVDQAIFTVAIRELMDLAQSGSGVPARY</sequence>
<dbReference type="InterPro" id="IPR049064">
    <property type="entry name" value="NAD_Glu_DH_ACT3"/>
</dbReference>
<evidence type="ECO:0000313" key="7">
    <source>
        <dbReference type="EMBL" id="NQV65254.1"/>
    </source>
</evidence>
<dbReference type="Pfam" id="PF21075">
    <property type="entry name" value="GDH_ACT1"/>
    <property type="match status" value="1"/>
</dbReference>
<dbReference type="InterPro" id="IPR048381">
    <property type="entry name" value="GDH_C"/>
</dbReference>
<dbReference type="SUPFAM" id="SSF53223">
    <property type="entry name" value="Aminoacid dehydrogenase-like, N-terminal domain"/>
    <property type="match status" value="1"/>
</dbReference>
<dbReference type="InterPro" id="IPR024727">
    <property type="entry name" value="NAD_Glu_DH_N_ACT1"/>
</dbReference>
<dbReference type="InterPro" id="IPR028971">
    <property type="entry name" value="NAD-GDH_cat"/>
</dbReference>
<feature type="domain" description="NAD-specific glutamate dehydrogenase C-terminal" evidence="3">
    <location>
        <begin position="1259"/>
        <end position="1594"/>
    </location>
</feature>
<dbReference type="InterPro" id="IPR049062">
    <property type="entry name" value="NAD_Glu_DH_ACT2"/>
</dbReference>
<dbReference type="Pfam" id="PF21073">
    <property type="entry name" value="GDH_HM1"/>
    <property type="match status" value="1"/>
</dbReference>
<feature type="domain" description="NAD-glutamate dehydrogenase ACT3" evidence="6">
    <location>
        <begin position="541"/>
        <end position="607"/>
    </location>
</feature>
<dbReference type="SUPFAM" id="SSF51735">
    <property type="entry name" value="NAD(P)-binding Rossmann-fold domains"/>
    <property type="match status" value="1"/>
</dbReference>
<dbReference type="Gene3D" id="3.40.50.720">
    <property type="entry name" value="NAD(P)-binding Rossmann-like Domain"/>
    <property type="match status" value="1"/>
</dbReference>
<gene>
    <name evidence="7" type="ORF">HQ497_07805</name>
</gene>
<dbReference type="InterPro" id="IPR036291">
    <property type="entry name" value="NAD(P)-bd_dom_sf"/>
</dbReference>
<evidence type="ECO:0000313" key="8">
    <source>
        <dbReference type="Proteomes" id="UP000754644"/>
    </source>
</evidence>
<dbReference type="Pfam" id="PF21077">
    <property type="entry name" value="GDH_ACT3"/>
    <property type="match status" value="1"/>
</dbReference>
<dbReference type="GO" id="GO:0004069">
    <property type="term" value="F:L-aspartate:2-oxoglutarate aminotransferase activity"/>
    <property type="evidence" value="ECO:0007669"/>
    <property type="project" value="InterPro"/>
</dbReference>
<feature type="domain" description="NAD-glutamate dehydrogenase catalytic" evidence="2">
    <location>
        <begin position="717"/>
        <end position="1211"/>
    </location>
</feature>
<dbReference type="InterPro" id="IPR046346">
    <property type="entry name" value="Aminoacid_DH-like_N_sf"/>
</dbReference>
<evidence type="ECO:0000259" key="5">
    <source>
        <dbReference type="Pfam" id="PF21076"/>
    </source>
</evidence>
<feature type="domain" description="NAD-glutamate dehydrogenase N-terminal ACT1" evidence="4">
    <location>
        <begin position="44"/>
        <end position="175"/>
    </location>
</feature>
<dbReference type="InterPro" id="IPR049056">
    <property type="entry name" value="NAD_Glu_DH_HM3"/>
</dbReference>
<evidence type="ECO:0000259" key="6">
    <source>
        <dbReference type="Pfam" id="PF21077"/>
    </source>
</evidence>
<feature type="domain" description="NAD-glutamate dehydrogenase ACT2" evidence="5">
    <location>
        <begin position="398"/>
        <end position="485"/>
    </location>
</feature>
<reference evidence="7" key="1">
    <citation type="submission" date="2020-05" db="EMBL/GenBank/DDBJ databases">
        <title>Sulfur intermediates as new biogeochemical hubs in an aquatic model microbial ecosystem.</title>
        <authorList>
            <person name="Vigneron A."/>
        </authorList>
    </citation>
    <scope>NUCLEOTIDE SEQUENCE</scope>
    <source>
        <strain evidence="7">Bin.250</strain>
    </source>
</reference>
<dbReference type="Pfam" id="PF05088">
    <property type="entry name" value="Bac_GDH_CD"/>
    <property type="match status" value="1"/>
</dbReference>
<dbReference type="Pfam" id="PF21074">
    <property type="entry name" value="GDH_C"/>
    <property type="match status" value="1"/>
</dbReference>
<dbReference type="Proteomes" id="UP000754644">
    <property type="component" value="Unassembled WGS sequence"/>
</dbReference>
<dbReference type="GO" id="GO:0006538">
    <property type="term" value="P:L-glutamate catabolic process"/>
    <property type="evidence" value="ECO:0007669"/>
    <property type="project" value="InterPro"/>
</dbReference>
<dbReference type="Pfam" id="PF21078">
    <property type="entry name" value="GDH_HM3"/>
    <property type="match status" value="1"/>
</dbReference>
<dbReference type="Pfam" id="PF21076">
    <property type="entry name" value="GDH_ACT2"/>
    <property type="match status" value="1"/>
</dbReference>
<keyword evidence="1" id="KW-0560">Oxidoreductase</keyword>
<comment type="caution">
    <text evidence="7">The sequence shown here is derived from an EMBL/GenBank/DDBJ whole genome shotgun (WGS) entry which is preliminary data.</text>
</comment>
<dbReference type="GO" id="GO:0004352">
    <property type="term" value="F:glutamate dehydrogenase (NAD+) activity"/>
    <property type="evidence" value="ECO:0007669"/>
    <property type="project" value="InterPro"/>
</dbReference>
<dbReference type="InterPro" id="IPR007780">
    <property type="entry name" value="NAD_Glu_DH_bac"/>
</dbReference>
<dbReference type="PANTHER" id="PTHR43403:SF1">
    <property type="entry name" value="NAD-SPECIFIC GLUTAMATE DEHYDROGENASE"/>
    <property type="match status" value="1"/>
</dbReference>
<dbReference type="PIRSF" id="PIRSF036761">
    <property type="entry name" value="GDH_Mll4104"/>
    <property type="match status" value="1"/>
</dbReference>